<proteinExistence type="predicted"/>
<evidence type="ECO:0000256" key="4">
    <source>
        <dbReference type="ARBA" id="ARBA00022679"/>
    </source>
</evidence>
<dbReference type="InterPro" id="IPR022641">
    <property type="entry name" value="CheR_N"/>
</dbReference>
<dbReference type="InterPro" id="IPR029063">
    <property type="entry name" value="SAM-dependent_MTases_sf"/>
</dbReference>
<reference evidence="7" key="2">
    <citation type="submission" date="2020-10" db="EMBL/GenBank/DDBJ databases">
        <title>Mucilaginibacter sp. nov., isolated from soil.</title>
        <authorList>
            <person name="Jeon C.O."/>
        </authorList>
    </citation>
    <scope>NUCLEOTIDE SEQUENCE</scope>
    <source>
        <strain evidence="7">R11</strain>
    </source>
</reference>
<dbReference type="PANTHER" id="PTHR24422:SF10">
    <property type="entry name" value="CHEMOTAXIS PROTEIN METHYLTRANSFERASE 2"/>
    <property type="match status" value="1"/>
</dbReference>
<keyword evidence="8" id="KW-1185">Reference proteome</keyword>
<feature type="domain" description="CheR-type methyltransferase" evidence="6">
    <location>
        <begin position="60"/>
        <end position="331"/>
    </location>
</feature>
<dbReference type="Pfam" id="PF01739">
    <property type="entry name" value="CheR"/>
    <property type="match status" value="1"/>
</dbReference>
<dbReference type="AlphaFoldDB" id="A0A965ZM75"/>
<evidence type="ECO:0000259" key="6">
    <source>
        <dbReference type="PROSITE" id="PS50123"/>
    </source>
</evidence>
<dbReference type="RefSeq" id="WP_166588222.1">
    <property type="nucleotide sequence ID" value="NZ_WWEO01000045.1"/>
</dbReference>
<gene>
    <name evidence="7" type="ORF">GSY63_23105</name>
</gene>
<keyword evidence="5" id="KW-0949">S-adenosyl-L-methionine</keyword>
<dbReference type="EMBL" id="WWEO01000045">
    <property type="protein sequence ID" value="NCD72271.1"/>
    <property type="molecule type" value="Genomic_DNA"/>
</dbReference>
<dbReference type="InterPro" id="IPR036804">
    <property type="entry name" value="CheR_N_sf"/>
</dbReference>
<dbReference type="SUPFAM" id="SSF47757">
    <property type="entry name" value="Chemotaxis receptor methyltransferase CheR, N-terminal domain"/>
    <property type="match status" value="1"/>
</dbReference>
<dbReference type="SUPFAM" id="SSF53335">
    <property type="entry name" value="S-adenosyl-L-methionine-dependent methyltransferases"/>
    <property type="match status" value="1"/>
</dbReference>
<evidence type="ECO:0000256" key="1">
    <source>
        <dbReference type="ARBA" id="ARBA00001541"/>
    </source>
</evidence>
<keyword evidence="3" id="KW-0489">Methyltransferase</keyword>
<comment type="catalytic activity">
    <reaction evidence="1">
        <text>L-glutamyl-[protein] + S-adenosyl-L-methionine = [protein]-L-glutamate 5-O-methyl ester + S-adenosyl-L-homocysteine</text>
        <dbReference type="Rhea" id="RHEA:24452"/>
        <dbReference type="Rhea" id="RHEA-COMP:10208"/>
        <dbReference type="Rhea" id="RHEA-COMP:10311"/>
        <dbReference type="ChEBI" id="CHEBI:29973"/>
        <dbReference type="ChEBI" id="CHEBI:57856"/>
        <dbReference type="ChEBI" id="CHEBI:59789"/>
        <dbReference type="ChEBI" id="CHEBI:82795"/>
        <dbReference type="EC" id="2.1.1.80"/>
    </reaction>
</comment>
<protein>
    <recommendedName>
        <fullName evidence="2">protein-glutamate O-methyltransferase</fullName>
        <ecNumber evidence="2">2.1.1.80</ecNumber>
    </recommendedName>
</protein>
<keyword evidence="4" id="KW-0808">Transferase</keyword>
<dbReference type="GO" id="GO:0032259">
    <property type="term" value="P:methylation"/>
    <property type="evidence" value="ECO:0007669"/>
    <property type="project" value="UniProtKB-KW"/>
</dbReference>
<dbReference type="Gene3D" id="1.10.155.10">
    <property type="entry name" value="Chemotaxis receptor methyltransferase CheR, N-terminal domain"/>
    <property type="match status" value="1"/>
</dbReference>
<accession>A0A965ZM75</accession>
<dbReference type="Pfam" id="PF03705">
    <property type="entry name" value="CheR_N"/>
    <property type="match status" value="1"/>
</dbReference>
<evidence type="ECO:0000256" key="2">
    <source>
        <dbReference type="ARBA" id="ARBA00012534"/>
    </source>
</evidence>
<evidence type="ECO:0000313" key="7">
    <source>
        <dbReference type="EMBL" id="NCD72271.1"/>
    </source>
</evidence>
<evidence type="ECO:0000256" key="3">
    <source>
        <dbReference type="ARBA" id="ARBA00022603"/>
    </source>
</evidence>
<dbReference type="InterPro" id="IPR022642">
    <property type="entry name" value="CheR_C"/>
</dbReference>
<name>A0A965ZM75_9SPHI</name>
<dbReference type="SMART" id="SM00138">
    <property type="entry name" value="MeTrc"/>
    <property type="match status" value="1"/>
</dbReference>
<dbReference type="InterPro" id="IPR050903">
    <property type="entry name" value="Bact_Chemotaxis_MeTrfase"/>
</dbReference>
<comment type="caution">
    <text evidence="7">The sequence shown here is derived from an EMBL/GenBank/DDBJ whole genome shotgun (WGS) entry which is preliminary data.</text>
</comment>
<sequence length="444" mass="50929">MPEQTEHPEYQYGYLEKETTQQLPVAAEFDNGDNPVSSERSTSRTIRYIKFAELSGTAQAYVQAEQSNSQSMQQILLLLYAHTGNDFASYKKGTITSRIDRRLSYYRYDNYSQYAECLRQNPAEIDELFSELLIGATRFFRDAPAFEVIRQKINELIERKKNDEPLRIWVAGCSTGQEAYSLAMIVSECIEASQQQQLTKVQLFATDLSEQAIGHASVGLYPQSISNEMSDERLRKFFTKKDYMYQVKQDLRDMVVFVRHNIIKDAPFTKIDLLCCRNVMIYFTAELQKKIVPILHYAISNGGMIFTGVAETISGLTDMFTPVDPKWKIFERKEKGIVFNKASGVYTNSRQTPTDDESIVPIQDSKTIALQEEIRHTRQLLQISVEQLDDLLVKIQLATDQGHLSNDDLMYIRRQYQTKARELAKLNDALKSLIQAAYTGIVLQ</sequence>
<evidence type="ECO:0000256" key="5">
    <source>
        <dbReference type="ARBA" id="ARBA00022691"/>
    </source>
</evidence>
<organism evidence="7 8">
    <name type="scientific">Mucilaginibacter agri</name>
    <dbReference type="NCBI Taxonomy" id="2695265"/>
    <lineage>
        <taxon>Bacteria</taxon>
        <taxon>Pseudomonadati</taxon>
        <taxon>Bacteroidota</taxon>
        <taxon>Sphingobacteriia</taxon>
        <taxon>Sphingobacteriales</taxon>
        <taxon>Sphingobacteriaceae</taxon>
        <taxon>Mucilaginibacter</taxon>
    </lineage>
</organism>
<dbReference type="InterPro" id="IPR000780">
    <property type="entry name" value="CheR_MeTrfase"/>
</dbReference>
<dbReference type="PANTHER" id="PTHR24422">
    <property type="entry name" value="CHEMOTAXIS PROTEIN METHYLTRANSFERASE"/>
    <property type="match status" value="1"/>
</dbReference>
<dbReference type="GO" id="GO:0008983">
    <property type="term" value="F:protein-glutamate O-methyltransferase activity"/>
    <property type="evidence" value="ECO:0007669"/>
    <property type="project" value="UniProtKB-EC"/>
</dbReference>
<dbReference type="PRINTS" id="PR00996">
    <property type="entry name" value="CHERMTFRASE"/>
</dbReference>
<evidence type="ECO:0000313" key="8">
    <source>
        <dbReference type="Proteomes" id="UP000638732"/>
    </source>
</evidence>
<dbReference type="Gene3D" id="3.40.50.150">
    <property type="entry name" value="Vaccinia Virus protein VP39"/>
    <property type="match status" value="1"/>
</dbReference>
<dbReference type="EC" id="2.1.1.80" evidence="2"/>
<dbReference type="PROSITE" id="PS50123">
    <property type="entry name" value="CHER"/>
    <property type="match status" value="1"/>
</dbReference>
<reference evidence="7" key="1">
    <citation type="submission" date="2020-01" db="EMBL/GenBank/DDBJ databases">
        <authorList>
            <person name="Seo Y.L."/>
        </authorList>
    </citation>
    <scope>NUCLEOTIDE SEQUENCE</scope>
    <source>
        <strain evidence="7">R11</strain>
    </source>
</reference>
<dbReference type="Proteomes" id="UP000638732">
    <property type="component" value="Unassembled WGS sequence"/>
</dbReference>